<name>A0AAV2FBK4_9ROSI</name>
<proteinExistence type="predicted"/>
<evidence type="ECO:0000256" key="1">
    <source>
        <dbReference type="SAM" id="MobiDB-lite"/>
    </source>
</evidence>
<sequence length="105" mass="11695">MEEGLGAVVEGTPYFEGGSGFGTLDSFSTPPDHDSSSMPQIHDIDRQQRRRIERQTTGKENRAPLLLSTPPWGSTDSISQTDVGDEVADVFDEIPFLFLFMFLRD</sequence>
<accession>A0AAV2FBK4</accession>
<organism evidence="2 3">
    <name type="scientific">Linum trigynum</name>
    <dbReference type="NCBI Taxonomy" id="586398"/>
    <lineage>
        <taxon>Eukaryota</taxon>
        <taxon>Viridiplantae</taxon>
        <taxon>Streptophyta</taxon>
        <taxon>Embryophyta</taxon>
        <taxon>Tracheophyta</taxon>
        <taxon>Spermatophyta</taxon>
        <taxon>Magnoliopsida</taxon>
        <taxon>eudicotyledons</taxon>
        <taxon>Gunneridae</taxon>
        <taxon>Pentapetalae</taxon>
        <taxon>rosids</taxon>
        <taxon>fabids</taxon>
        <taxon>Malpighiales</taxon>
        <taxon>Linaceae</taxon>
        <taxon>Linum</taxon>
    </lineage>
</organism>
<dbReference type="Proteomes" id="UP001497516">
    <property type="component" value="Chromosome 6"/>
</dbReference>
<gene>
    <name evidence="2" type="ORF">LTRI10_LOCUS35855</name>
</gene>
<protein>
    <submittedName>
        <fullName evidence="2">Uncharacterized protein</fullName>
    </submittedName>
</protein>
<dbReference type="EMBL" id="OZ034819">
    <property type="protein sequence ID" value="CAL1395422.1"/>
    <property type="molecule type" value="Genomic_DNA"/>
</dbReference>
<evidence type="ECO:0000313" key="3">
    <source>
        <dbReference type="Proteomes" id="UP001497516"/>
    </source>
</evidence>
<keyword evidence="3" id="KW-1185">Reference proteome</keyword>
<feature type="region of interest" description="Disordered" evidence="1">
    <location>
        <begin position="1"/>
        <end position="80"/>
    </location>
</feature>
<evidence type="ECO:0000313" key="2">
    <source>
        <dbReference type="EMBL" id="CAL1395422.1"/>
    </source>
</evidence>
<reference evidence="2 3" key="1">
    <citation type="submission" date="2024-04" db="EMBL/GenBank/DDBJ databases">
        <authorList>
            <person name="Fracassetti M."/>
        </authorList>
    </citation>
    <scope>NUCLEOTIDE SEQUENCE [LARGE SCALE GENOMIC DNA]</scope>
</reference>
<feature type="compositionally biased region" description="Basic and acidic residues" evidence="1">
    <location>
        <begin position="53"/>
        <end position="62"/>
    </location>
</feature>
<feature type="compositionally biased region" description="Polar residues" evidence="1">
    <location>
        <begin position="71"/>
        <end position="80"/>
    </location>
</feature>
<dbReference type="AlphaFoldDB" id="A0AAV2FBK4"/>